<dbReference type="InterPro" id="IPR004358">
    <property type="entry name" value="Sig_transdc_His_kin-like_C"/>
</dbReference>
<evidence type="ECO:0000259" key="14">
    <source>
        <dbReference type="PROSITE" id="PS50109"/>
    </source>
</evidence>
<evidence type="ECO:0000259" key="15">
    <source>
        <dbReference type="PROSITE" id="PS50885"/>
    </source>
</evidence>
<dbReference type="InterPro" id="IPR003660">
    <property type="entry name" value="HAMP_dom"/>
</dbReference>
<evidence type="ECO:0000313" key="17">
    <source>
        <dbReference type="EMBL" id="SEK11363.1"/>
    </source>
</evidence>
<dbReference type="AlphaFoldDB" id="A0A1A5XH94"/>
<keyword evidence="11" id="KW-0902">Two-component regulatory system</keyword>
<keyword evidence="4" id="KW-0597">Phosphoprotein</keyword>
<dbReference type="InterPro" id="IPR036097">
    <property type="entry name" value="HisK_dim/P_sf"/>
</dbReference>
<evidence type="ECO:0000256" key="12">
    <source>
        <dbReference type="ARBA" id="ARBA00023136"/>
    </source>
</evidence>
<dbReference type="PRINTS" id="PR00344">
    <property type="entry name" value="BCTRLSENSOR"/>
</dbReference>
<evidence type="ECO:0000256" key="6">
    <source>
        <dbReference type="ARBA" id="ARBA00022692"/>
    </source>
</evidence>
<comment type="catalytic activity">
    <reaction evidence="1">
        <text>ATP + protein L-histidine = ADP + protein N-phospho-L-histidine.</text>
        <dbReference type="EC" id="2.7.13.3"/>
    </reaction>
</comment>
<dbReference type="RefSeq" id="WP_065059294.1">
    <property type="nucleotide sequence ID" value="NZ_CADFGN010000003.1"/>
</dbReference>
<dbReference type="PROSITE" id="PS50109">
    <property type="entry name" value="HIS_KIN"/>
    <property type="match status" value="1"/>
</dbReference>
<name>A0A1A5XH94_9BURK</name>
<evidence type="ECO:0000256" key="8">
    <source>
        <dbReference type="ARBA" id="ARBA00022777"/>
    </source>
</evidence>
<evidence type="ECO:0000313" key="19">
    <source>
        <dbReference type="Proteomes" id="UP000247515"/>
    </source>
</evidence>
<keyword evidence="7" id="KW-0547">Nucleotide-binding</keyword>
<dbReference type="PANTHER" id="PTHR45436">
    <property type="entry name" value="SENSOR HISTIDINE KINASE YKOH"/>
    <property type="match status" value="1"/>
</dbReference>
<dbReference type="CDD" id="cd00082">
    <property type="entry name" value="HisKA"/>
    <property type="match status" value="1"/>
</dbReference>
<dbReference type="Proteomes" id="UP000183529">
    <property type="component" value="Unassembled WGS sequence"/>
</dbReference>
<evidence type="ECO:0000256" key="9">
    <source>
        <dbReference type="ARBA" id="ARBA00022840"/>
    </source>
</evidence>
<dbReference type="SMART" id="SM00388">
    <property type="entry name" value="HisKA"/>
    <property type="match status" value="1"/>
</dbReference>
<dbReference type="InterPro" id="IPR050428">
    <property type="entry name" value="TCS_sensor_his_kinase"/>
</dbReference>
<dbReference type="GeneID" id="61303184"/>
<dbReference type="GO" id="GO:0005524">
    <property type="term" value="F:ATP binding"/>
    <property type="evidence" value="ECO:0007669"/>
    <property type="project" value="UniProtKB-KW"/>
</dbReference>
<evidence type="ECO:0000313" key="16">
    <source>
        <dbReference type="EMBL" id="PXX10621.1"/>
    </source>
</evidence>
<dbReference type="SUPFAM" id="SSF55874">
    <property type="entry name" value="ATPase domain of HSP90 chaperone/DNA topoisomerase II/histidine kinase"/>
    <property type="match status" value="1"/>
</dbReference>
<keyword evidence="12 13" id="KW-0472">Membrane</keyword>
<dbReference type="Proteomes" id="UP000247515">
    <property type="component" value="Unassembled WGS sequence"/>
</dbReference>
<dbReference type="InterPro" id="IPR005467">
    <property type="entry name" value="His_kinase_dom"/>
</dbReference>
<reference evidence="16 19" key="2">
    <citation type="submission" date="2018-05" db="EMBL/GenBank/DDBJ databases">
        <title>Genomic Encyclopedia of Type Strains, Phase IV (KMG-V): Genome sequencing to study the core and pangenomes of soil and plant-associated prokaryotes.</title>
        <authorList>
            <person name="Whitman W."/>
        </authorList>
    </citation>
    <scope>NUCLEOTIDE SEQUENCE [LARGE SCALE GENOMIC DNA]</scope>
    <source>
        <strain evidence="16 19">SIr-6563</strain>
    </source>
</reference>
<dbReference type="EMBL" id="QJJV01000021">
    <property type="protein sequence ID" value="PXX10621.1"/>
    <property type="molecule type" value="Genomic_DNA"/>
</dbReference>
<evidence type="ECO:0000256" key="7">
    <source>
        <dbReference type="ARBA" id="ARBA00022741"/>
    </source>
</evidence>
<feature type="transmembrane region" description="Helical" evidence="13">
    <location>
        <begin position="141"/>
        <end position="159"/>
    </location>
</feature>
<organism evidence="17 18">
    <name type="scientific">Paraburkholderia tropica</name>
    <dbReference type="NCBI Taxonomy" id="92647"/>
    <lineage>
        <taxon>Bacteria</taxon>
        <taxon>Pseudomonadati</taxon>
        <taxon>Pseudomonadota</taxon>
        <taxon>Betaproteobacteria</taxon>
        <taxon>Burkholderiales</taxon>
        <taxon>Burkholderiaceae</taxon>
        <taxon>Paraburkholderia</taxon>
    </lineage>
</organism>
<dbReference type="Gene3D" id="3.30.565.10">
    <property type="entry name" value="Histidine kinase-like ATPase, C-terminal domain"/>
    <property type="match status" value="1"/>
</dbReference>
<evidence type="ECO:0000256" key="5">
    <source>
        <dbReference type="ARBA" id="ARBA00022679"/>
    </source>
</evidence>
<keyword evidence="5" id="KW-0808">Transferase</keyword>
<proteinExistence type="predicted"/>
<keyword evidence="19" id="KW-1185">Reference proteome</keyword>
<dbReference type="GO" id="GO:0000155">
    <property type="term" value="F:phosphorelay sensor kinase activity"/>
    <property type="evidence" value="ECO:0007669"/>
    <property type="project" value="InterPro"/>
</dbReference>
<dbReference type="Pfam" id="PF00512">
    <property type="entry name" value="HisKA"/>
    <property type="match status" value="1"/>
</dbReference>
<dbReference type="Gene3D" id="1.10.287.130">
    <property type="match status" value="1"/>
</dbReference>
<gene>
    <name evidence="16" type="ORF">C7400_12198</name>
    <name evidence="17" type="ORF">SAMN05216550_12055</name>
</gene>
<reference evidence="17 18" key="1">
    <citation type="submission" date="2016-10" db="EMBL/GenBank/DDBJ databases">
        <authorList>
            <person name="Varghese N."/>
            <person name="Submissions S."/>
        </authorList>
    </citation>
    <scope>NUCLEOTIDE SEQUENCE [LARGE SCALE GENOMIC DNA]</scope>
    <source>
        <strain evidence="17 18">LMG 22274</strain>
    </source>
</reference>
<sequence length="433" mass="47119">MSSIRRQLLFWLLAIVVAGVSLAGWLIYRQALAEANELFDYQLQEIASALPSEPFNEILSSRDTGTEGIVLQIWNRNGVLMYYSHPRAPLAPRAELGFSTEKTDRGDWRVYGAIVGDNVVQLAQPVSVRNRLAANVALRTLWPLIVLLPFLGLAVWMVVGRGLKPLSRVARALDTRHPEALDPLPEERLPREVMPLVHALNALLERLAHALDTQKAFVADAAHELRTPLAAVQIQAQLVARAKDDDARREALGDLQAGVTRATRLAEQLLALARSEPDGHARARSVDLHALLDDCVLNYAPLAQQRGVDLGIEESADAHVDGDADALRVMFNNLLDNATKYTPAGGRVDVSLLLDDGHPLVRIADSGPGIPVDERARVFDRFYRVGAGANRARTDVAGTGLGLAIVRRIADQHGATISLGDSPAGGLQVDLRF</sequence>
<evidence type="ECO:0000256" key="13">
    <source>
        <dbReference type="SAM" id="Phobius"/>
    </source>
</evidence>
<evidence type="ECO:0000256" key="11">
    <source>
        <dbReference type="ARBA" id="ARBA00023012"/>
    </source>
</evidence>
<dbReference type="SUPFAM" id="SSF47384">
    <property type="entry name" value="Homodimeric domain of signal transducing histidine kinase"/>
    <property type="match status" value="1"/>
</dbReference>
<keyword evidence="6 13" id="KW-0812">Transmembrane</keyword>
<dbReference type="EMBL" id="FNZM01000020">
    <property type="protein sequence ID" value="SEK11363.1"/>
    <property type="molecule type" value="Genomic_DNA"/>
</dbReference>
<dbReference type="OrthoDB" id="8554694at2"/>
<keyword evidence="10 13" id="KW-1133">Transmembrane helix</keyword>
<keyword evidence="8 17" id="KW-0418">Kinase</keyword>
<dbReference type="PANTHER" id="PTHR45436:SF14">
    <property type="entry name" value="SENSOR PROTEIN QSEC"/>
    <property type="match status" value="1"/>
</dbReference>
<evidence type="ECO:0000313" key="18">
    <source>
        <dbReference type="Proteomes" id="UP000183529"/>
    </source>
</evidence>
<evidence type="ECO:0000256" key="2">
    <source>
        <dbReference type="ARBA" id="ARBA00004141"/>
    </source>
</evidence>
<evidence type="ECO:0000256" key="10">
    <source>
        <dbReference type="ARBA" id="ARBA00022989"/>
    </source>
</evidence>
<evidence type="ECO:0000256" key="3">
    <source>
        <dbReference type="ARBA" id="ARBA00012438"/>
    </source>
</evidence>
<comment type="caution">
    <text evidence="17">The sequence shown here is derived from an EMBL/GenBank/DDBJ whole genome shotgun (WGS) entry which is preliminary data.</text>
</comment>
<protein>
    <recommendedName>
        <fullName evidence="3">histidine kinase</fullName>
        <ecNumber evidence="3">2.7.13.3</ecNumber>
    </recommendedName>
</protein>
<dbReference type="CDD" id="cd00075">
    <property type="entry name" value="HATPase"/>
    <property type="match status" value="1"/>
</dbReference>
<comment type="subcellular location">
    <subcellularLocation>
        <location evidence="2">Membrane</location>
        <topology evidence="2">Multi-pass membrane protein</topology>
    </subcellularLocation>
</comment>
<feature type="domain" description="Histidine kinase" evidence="14">
    <location>
        <begin position="220"/>
        <end position="433"/>
    </location>
</feature>
<evidence type="ECO:0000256" key="1">
    <source>
        <dbReference type="ARBA" id="ARBA00000085"/>
    </source>
</evidence>
<dbReference type="PROSITE" id="PS50885">
    <property type="entry name" value="HAMP"/>
    <property type="match status" value="1"/>
</dbReference>
<dbReference type="SMART" id="SM00387">
    <property type="entry name" value="HATPase_c"/>
    <property type="match status" value="1"/>
</dbReference>
<dbReference type="EC" id="2.7.13.3" evidence="3"/>
<dbReference type="InterPro" id="IPR003661">
    <property type="entry name" value="HisK_dim/P_dom"/>
</dbReference>
<dbReference type="InterPro" id="IPR036890">
    <property type="entry name" value="HATPase_C_sf"/>
</dbReference>
<feature type="domain" description="HAMP" evidence="15">
    <location>
        <begin position="160"/>
        <end position="212"/>
    </location>
</feature>
<keyword evidence="9" id="KW-0067">ATP-binding</keyword>
<accession>A0A1A5XH94</accession>
<dbReference type="GO" id="GO:0005886">
    <property type="term" value="C:plasma membrane"/>
    <property type="evidence" value="ECO:0007669"/>
    <property type="project" value="TreeGrafter"/>
</dbReference>
<dbReference type="Pfam" id="PF02518">
    <property type="entry name" value="HATPase_c"/>
    <property type="match status" value="1"/>
</dbReference>
<dbReference type="InterPro" id="IPR003594">
    <property type="entry name" value="HATPase_dom"/>
</dbReference>
<evidence type="ECO:0000256" key="4">
    <source>
        <dbReference type="ARBA" id="ARBA00022553"/>
    </source>
</evidence>